<feature type="region of interest" description="Disordered" evidence="1">
    <location>
        <begin position="105"/>
        <end position="124"/>
    </location>
</feature>
<dbReference type="EMBL" id="LNRQ01000007">
    <property type="protein sequence ID" value="KZM87222.1"/>
    <property type="molecule type" value="Genomic_DNA"/>
</dbReference>
<name>A0A161ZJN1_DAUCS</name>
<sequence>MERTSETPGDDGLYHGWKNDKFIFESPVLSGTPVKALKVDRTGLAAACGSAPPKATTFAPQKLPGQPGLLLFDENFSEEQSGRRWTPPAGSASQGGSSNACFSVSQQKISSRTPAVKGNPGKSRLKRKQTFVVDEVNKKLAFGFEMPDRDVVGTDCYEDVGERTNINFSVYELNLCFYYA</sequence>
<evidence type="ECO:0000256" key="1">
    <source>
        <dbReference type="SAM" id="MobiDB-lite"/>
    </source>
</evidence>
<comment type="caution">
    <text evidence="2">The sequence shown here is derived from an EMBL/GenBank/DDBJ whole genome shotgun (WGS) entry which is preliminary data.</text>
</comment>
<reference evidence="2" key="1">
    <citation type="journal article" date="2016" name="Nat. Genet.">
        <title>A high-quality carrot genome assembly provides new insights into carotenoid accumulation and asterid genome evolution.</title>
        <authorList>
            <person name="Iorizzo M."/>
            <person name="Ellison S."/>
            <person name="Senalik D."/>
            <person name="Zeng P."/>
            <person name="Satapoomin P."/>
            <person name="Huang J."/>
            <person name="Bowman M."/>
            <person name="Iovene M."/>
            <person name="Sanseverino W."/>
            <person name="Cavagnaro P."/>
            <person name="Yildiz M."/>
            <person name="Macko-Podgorni A."/>
            <person name="Moranska E."/>
            <person name="Grzebelus E."/>
            <person name="Grzebelus D."/>
            <person name="Ashrafi H."/>
            <person name="Zheng Z."/>
            <person name="Cheng S."/>
            <person name="Spooner D."/>
            <person name="Van Deynze A."/>
            <person name="Simon P."/>
        </authorList>
    </citation>
    <scope>NUCLEOTIDE SEQUENCE [LARGE SCALE GENOMIC DNA]</scope>
    <source>
        <tissue evidence="2">Leaf</tissue>
    </source>
</reference>
<organism evidence="2">
    <name type="scientific">Daucus carota subsp. sativus</name>
    <name type="common">Carrot</name>
    <dbReference type="NCBI Taxonomy" id="79200"/>
    <lineage>
        <taxon>Eukaryota</taxon>
        <taxon>Viridiplantae</taxon>
        <taxon>Streptophyta</taxon>
        <taxon>Embryophyta</taxon>
        <taxon>Tracheophyta</taxon>
        <taxon>Spermatophyta</taxon>
        <taxon>Magnoliopsida</taxon>
        <taxon>eudicotyledons</taxon>
        <taxon>Gunneridae</taxon>
        <taxon>Pentapetalae</taxon>
        <taxon>asterids</taxon>
        <taxon>campanulids</taxon>
        <taxon>Apiales</taxon>
        <taxon>Apiaceae</taxon>
        <taxon>Apioideae</taxon>
        <taxon>Scandiceae</taxon>
        <taxon>Daucinae</taxon>
        <taxon>Daucus</taxon>
        <taxon>Daucus sect. Daucus</taxon>
    </lineage>
</organism>
<gene>
    <name evidence="2" type="ORF">DCAR_024356</name>
</gene>
<feature type="compositionally biased region" description="Low complexity" evidence="1">
    <location>
        <begin position="89"/>
        <end position="100"/>
    </location>
</feature>
<protein>
    <submittedName>
        <fullName evidence="2">Uncharacterized protein</fullName>
    </submittedName>
</protein>
<dbReference type="Gramene" id="KZM87222">
    <property type="protein sequence ID" value="KZM87222"/>
    <property type="gene ID" value="DCAR_024356"/>
</dbReference>
<dbReference type="AlphaFoldDB" id="A0A161ZJN1"/>
<evidence type="ECO:0000313" key="2">
    <source>
        <dbReference type="EMBL" id="KZM87222.1"/>
    </source>
</evidence>
<accession>A0A161ZJN1</accession>
<proteinExistence type="predicted"/>
<feature type="region of interest" description="Disordered" evidence="1">
    <location>
        <begin position="77"/>
        <end position="100"/>
    </location>
</feature>